<name>A0A7M1LER0_9BACT</name>
<accession>A0A7M1LER0</accession>
<evidence type="ECO:0000256" key="4">
    <source>
        <dbReference type="ARBA" id="ARBA00022723"/>
    </source>
</evidence>
<dbReference type="InterPro" id="IPR012726">
    <property type="entry name" value="ThiH"/>
</dbReference>
<evidence type="ECO:0000256" key="6">
    <source>
        <dbReference type="ARBA" id="ARBA00023014"/>
    </source>
</evidence>
<dbReference type="GO" id="GO:0051539">
    <property type="term" value="F:4 iron, 4 sulfur cluster binding"/>
    <property type="evidence" value="ECO:0007669"/>
    <property type="project" value="UniProtKB-KW"/>
</dbReference>
<dbReference type="RefSeq" id="WP_025803415.1">
    <property type="nucleotide sequence ID" value="NZ_CP053842.1"/>
</dbReference>
<dbReference type="SUPFAM" id="SSF102114">
    <property type="entry name" value="Radical SAM enzymes"/>
    <property type="match status" value="1"/>
</dbReference>
<dbReference type="InterPro" id="IPR010722">
    <property type="entry name" value="BATS_dom"/>
</dbReference>
<dbReference type="InterPro" id="IPR013785">
    <property type="entry name" value="Aldolase_TIM"/>
</dbReference>
<evidence type="ECO:0000256" key="1">
    <source>
        <dbReference type="ARBA" id="ARBA00001966"/>
    </source>
</evidence>
<proteinExistence type="predicted"/>
<dbReference type="GO" id="GO:0036355">
    <property type="term" value="F:2-iminoacetate synthase activity"/>
    <property type="evidence" value="ECO:0007669"/>
    <property type="project" value="UniProtKB-EC"/>
</dbReference>
<dbReference type="SFLD" id="SFLDG01081">
    <property type="entry name" value="cleavage_of_the_Ca-Cb_bond_in"/>
    <property type="match status" value="1"/>
</dbReference>
<dbReference type="Gene3D" id="3.20.20.70">
    <property type="entry name" value="Aldolase class I"/>
    <property type="match status" value="1"/>
</dbReference>
<feature type="domain" description="Biotin and thiamin synthesis-associated" evidence="7">
    <location>
        <begin position="269"/>
        <end position="375"/>
    </location>
</feature>
<dbReference type="AlphaFoldDB" id="A0A7M1LER0"/>
<dbReference type="InterPro" id="IPR058240">
    <property type="entry name" value="rSAM_sf"/>
</dbReference>
<keyword evidence="2" id="KW-0004">4Fe-4S</keyword>
<comment type="cofactor">
    <cofactor evidence="1">
        <name>[4Fe-4S] cluster</name>
        <dbReference type="ChEBI" id="CHEBI:49883"/>
    </cofactor>
</comment>
<dbReference type="Pfam" id="PF06968">
    <property type="entry name" value="BATS"/>
    <property type="match status" value="1"/>
</dbReference>
<gene>
    <name evidence="8" type="primary">thiH</name>
    <name evidence="8" type="ORF">IMC76_07555</name>
</gene>
<sequence>MRSDCMEFLPQMERIDSNIMDEVLKARDDYKCENFEISDIKATLSKDRISLIDLKILLCDNALVVLEDIARKARELTRANFGNSINFFTPLYISNYCDNACVYCGFGCSNKIKRVHLNSTSIEKELIAIKKTGLNEILLLTGESQTYSTPSYIANAAKLAKKYFSTIGAEVYPMDTKDYKLLHENGVDFVTIFNETYSIKKYQKVHISGNKRVFPYRFNSQERALLAGMKGVGFGALLGLDDYKKDAFSTALHASLIQKKYPHAQISISVPRLRPTLTNSKINPNSVDERRLLQIICAYRIFLPFASITISTRESAKFRNAAIQIAANKISAGVSVGIGTHDETNHDKGSEQFEISDSRSVKEVYDDVLKLGLQPVFKDYEFLS</sequence>
<protein>
    <submittedName>
        <fullName evidence="8">2-iminoacetate synthase ThiH</fullName>
        <ecNumber evidence="8">4.1.99.19</ecNumber>
    </submittedName>
</protein>
<dbReference type="InterPro" id="IPR007197">
    <property type="entry name" value="rSAM"/>
</dbReference>
<evidence type="ECO:0000256" key="5">
    <source>
        <dbReference type="ARBA" id="ARBA00023004"/>
    </source>
</evidence>
<dbReference type="Pfam" id="PF04055">
    <property type="entry name" value="Radical_SAM"/>
    <property type="match status" value="1"/>
</dbReference>
<dbReference type="EMBL" id="CP063078">
    <property type="protein sequence ID" value="QOQ87059.1"/>
    <property type="molecule type" value="Genomic_DNA"/>
</dbReference>
<keyword evidence="4" id="KW-0479">Metal-binding</keyword>
<dbReference type="GO" id="GO:0005506">
    <property type="term" value="F:iron ion binding"/>
    <property type="evidence" value="ECO:0007669"/>
    <property type="project" value="InterPro"/>
</dbReference>
<evidence type="ECO:0000313" key="9">
    <source>
        <dbReference type="Proteomes" id="UP000594749"/>
    </source>
</evidence>
<organism evidence="8 9">
    <name type="scientific">Campylobacter corcagiensis</name>
    <dbReference type="NCBI Taxonomy" id="1448857"/>
    <lineage>
        <taxon>Bacteria</taxon>
        <taxon>Pseudomonadati</taxon>
        <taxon>Campylobacterota</taxon>
        <taxon>Epsilonproteobacteria</taxon>
        <taxon>Campylobacterales</taxon>
        <taxon>Campylobacteraceae</taxon>
        <taxon>Campylobacter</taxon>
    </lineage>
</organism>
<keyword evidence="8" id="KW-0456">Lyase</keyword>
<evidence type="ECO:0000256" key="3">
    <source>
        <dbReference type="ARBA" id="ARBA00022691"/>
    </source>
</evidence>
<evidence type="ECO:0000313" key="8">
    <source>
        <dbReference type="EMBL" id="QOQ87059.1"/>
    </source>
</evidence>
<keyword evidence="5" id="KW-0408">Iron</keyword>
<evidence type="ECO:0000259" key="7">
    <source>
        <dbReference type="SMART" id="SM00876"/>
    </source>
</evidence>
<dbReference type="SFLD" id="SFLDG01060">
    <property type="entry name" value="BATS_domain_containing"/>
    <property type="match status" value="1"/>
</dbReference>
<keyword evidence="9" id="KW-1185">Reference proteome</keyword>
<dbReference type="InterPro" id="IPR034428">
    <property type="entry name" value="ThiH/NoCL/HydG-like"/>
</dbReference>
<dbReference type="SMART" id="SM00876">
    <property type="entry name" value="BATS"/>
    <property type="match status" value="1"/>
</dbReference>
<keyword evidence="3" id="KW-0949">S-adenosyl-L-methionine</keyword>
<dbReference type="SFLD" id="SFLDF00301">
    <property type="entry name" value="2-iminoacetate_synthase_(ThiH)"/>
    <property type="match status" value="1"/>
</dbReference>
<dbReference type="NCBIfam" id="TIGR02351">
    <property type="entry name" value="thiH"/>
    <property type="match status" value="1"/>
</dbReference>
<dbReference type="OrthoDB" id="3320990at2"/>
<reference evidence="8 9" key="1">
    <citation type="submission" date="2020-10" db="EMBL/GenBank/DDBJ databases">
        <title>Campylobacter and Helicobacter PacBio genomes.</title>
        <authorList>
            <person name="Lane C."/>
        </authorList>
    </citation>
    <scope>NUCLEOTIDE SEQUENCE [LARGE SCALE GENOMIC DNA]</scope>
    <source>
        <strain evidence="8 9">2016D-0077</strain>
    </source>
</reference>
<keyword evidence="6" id="KW-0411">Iron-sulfur</keyword>
<dbReference type="SFLD" id="SFLDS00029">
    <property type="entry name" value="Radical_SAM"/>
    <property type="match status" value="1"/>
</dbReference>
<evidence type="ECO:0000256" key="2">
    <source>
        <dbReference type="ARBA" id="ARBA00022485"/>
    </source>
</evidence>
<dbReference type="PANTHER" id="PTHR43583">
    <property type="entry name" value="2-IMINOACETATE SYNTHASE"/>
    <property type="match status" value="1"/>
</dbReference>
<dbReference type="EC" id="4.1.99.19" evidence="8"/>
<dbReference type="PANTHER" id="PTHR43583:SF1">
    <property type="entry name" value="2-IMINOACETATE SYNTHASE"/>
    <property type="match status" value="1"/>
</dbReference>
<dbReference type="Proteomes" id="UP000594749">
    <property type="component" value="Chromosome"/>
</dbReference>